<dbReference type="SUPFAM" id="SSF142906">
    <property type="entry name" value="YjbR-like"/>
    <property type="match status" value="1"/>
</dbReference>
<evidence type="ECO:0000313" key="1">
    <source>
        <dbReference type="EMBL" id="MFD2999093.1"/>
    </source>
</evidence>
<comment type="caution">
    <text evidence="1">The sequence shown here is derived from an EMBL/GenBank/DDBJ whole genome shotgun (WGS) entry which is preliminary data.</text>
</comment>
<dbReference type="GO" id="GO:0003677">
    <property type="term" value="F:DNA binding"/>
    <property type="evidence" value="ECO:0007669"/>
    <property type="project" value="UniProtKB-KW"/>
</dbReference>
<dbReference type="Proteomes" id="UP001597641">
    <property type="component" value="Unassembled WGS sequence"/>
</dbReference>
<keyword evidence="1" id="KW-0238">DNA-binding</keyword>
<proteinExistence type="predicted"/>
<gene>
    <name evidence="1" type="ORF">ACFS7Z_01875</name>
</gene>
<dbReference type="Pfam" id="PF04237">
    <property type="entry name" value="YjbR"/>
    <property type="match status" value="1"/>
</dbReference>
<organism evidence="1 2">
    <name type="scientific">Pontibacter toksunensis</name>
    <dbReference type="NCBI Taxonomy" id="1332631"/>
    <lineage>
        <taxon>Bacteria</taxon>
        <taxon>Pseudomonadati</taxon>
        <taxon>Bacteroidota</taxon>
        <taxon>Cytophagia</taxon>
        <taxon>Cytophagales</taxon>
        <taxon>Hymenobacteraceae</taxon>
        <taxon>Pontibacter</taxon>
    </lineage>
</organism>
<dbReference type="PANTHER" id="PTHR35145:SF1">
    <property type="entry name" value="CYTOPLASMIC PROTEIN"/>
    <property type="match status" value="1"/>
</dbReference>
<dbReference type="PANTHER" id="PTHR35145">
    <property type="entry name" value="CYTOPLASMIC PROTEIN-RELATED"/>
    <property type="match status" value="1"/>
</dbReference>
<protein>
    <submittedName>
        <fullName evidence="1">MmcQ/YjbR family DNA-binding protein</fullName>
    </submittedName>
</protein>
<dbReference type="RefSeq" id="WP_377480017.1">
    <property type="nucleotide sequence ID" value="NZ_JBHUOX010000001.1"/>
</dbReference>
<accession>A0ABW6BMJ7</accession>
<dbReference type="Gene3D" id="3.90.1150.30">
    <property type="match status" value="1"/>
</dbReference>
<dbReference type="InterPro" id="IPR058532">
    <property type="entry name" value="YjbR/MT2646/Rv2570-like"/>
</dbReference>
<keyword evidence="2" id="KW-1185">Reference proteome</keyword>
<dbReference type="InterPro" id="IPR038056">
    <property type="entry name" value="YjbR-like_sf"/>
</dbReference>
<reference evidence="2" key="1">
    <citation type="journal article" date="2019" name="Int. J. Syst. Evol. Microbiol.">
        <title>The Global Catalogue of Microorganisms (GCM) 10K type strain sequencing project: providing services to taxonomists for standard genome sequencing and annotation.</title>
        <authorList>
            <consortium name="The Broad Institute Genomics Platform"/>
            <consortium name="The Broad Institute Genome Sequencing Center for Infectious Disease"/>
            <person name="Wu L."/>
            <person name="Ma J."/>
        </authorList>
    </citation>
    <scope>NUCLEOTIDE SEQUENCE [LARGE SCALE GENOMIC DNA]</scope>
    <source>
        <strain evidence="2">KCTC 23984</strain>
    </source>
</reference>
<evidence type="ECO:0000313" key="2">
    <source>
        <dbReference type="Proteomes" id="UP001597641"/>
    </source>
</evidence>
<dbReference type="InterPro" id="IPR007351">
    <property type="entry name" value="YjbR"/>
</dbReference>
<name>A0ABW6BMJ7_9BACT</name>
<sequence length="120" mass="13763">MNIEDFRAYCLAKPGTTEELPFDEDTLVFKVGGKMFALCSISQYQKGISLKCDPEKAVTLREQYPQVSGGYHLSKRHWNTVLPQAGLPDQLLLLWIDDSYALVWANLTKKVKQEIEHKFE</sequence>
<dbReference type="EMBL" id="JBHUOX010000001">
    <property type="protein sequence ID" value="MFD2999093.1"/>
    <property type="molecule type" value="Genomic_DNA"/>
</dbReference>